<organism evidence="2 3">
    <name type="scientific">Lophiotrema nucula</name>
    <dbReference type="NCBI Taxonomy" id="690887"/>
    <lineage>
        <taxon>Eukaryota</taxon>
        <taxon>Fungi</taxon>
        <taxon>Dikarya</taxon>
        <taxon>Ascomycota</taxon>
        <taxon>Pezizomycotina</taxon>
        <taxon>Dothideomycetes</taxon>
        <taxon>Pleosporomycetidae</taxon>
        <taxon>Pleosporales</taxon>
        <taxon>Lophiotremataceae</taxon>
        <taxon>Lophiotrema</taxon>
    </lineage>
</organism>
<keyword evidence="1" id="KW-0472">Membrane</keyword>
<protein>
    <submittedName>
        <fullName evidence="2">Uncharacterized protein</fullName>
    </submittedName>
</protein>
<accession>A0A6A5YIY6</accession>
<keyword evidence="3" id="KW-1185">Reference proteome</keyword>
<name>A0A6A5YIY6_9PLEO</name>
<feature type="transmembrane region" description="Helical" evidence="1">
    <location>
        <begin position="36"/>
        <end position="57"/>
    </location>
</feature>
<evidence type="ECO:0000313" key="3">
    <source>
        <dbReference type="Proteomes" id="UP000799770"/>
    </source>
</evidence>
<proteinExistence type="predicted"/>
<dbReference type="EMBL" id="ML977358">
    <property type="protein sequence ID" value="KAF2106933.1"/>
    <property type="molecule type" value="Genomic_DNA"/>
</dbReference>
<dbReference type="AlphaFoldDB" id="A0A6A5YIY6"/>
<dbReference type="Proteomes" id="UP000799770">
    <property type="component" value="Unassembled WGS sequence"/>
</dbReference>
<keyword evidence="1" id="KW-1133">Transmembrane helix</keyword>
<evidence type="ECO:0000256" key="1">
    <source>
        <dbReference type="SAM" id="Phobius"/>
    </source>
</evidence>
<evidence type="ECO:0000313" key="2">
    <source>
        <dbReference type="EMBL" id="KAF2106933.1"/>
    </source>
</evidence>
<reference evidence="2" key="1">
    <citation type="journal article" date="2020" name="Stud. Mycol.">
        <title>101 Dothideomycetes genomes: a test case for predicting lifestyles and emergence of pathogens.</title>
        <authorList>
            <person name="Haridas S."/>
            <person name="Albert R."/>
            <person name="Binder M."/>
            <person name="Bloem J."/>
            <person name="Labutti K."/>
            <person name="Salamov A."/>
            <person name="Andreopoulos B."/>
            <person name="Baker S."/>
            <person name="Barry K."/>
            <person name="Bills G."/>
            <person name="Bluhm B."/>
            <person name="Cannon C."/>
            <person name="Castanera R."/>
            <person name="Culley D."/>
            <person name="Daum C."/>
            <person name="Ezra D."/>
            <person name="Gonzalez J."/>
            <person name="Henrissat B."/>
            <person name="Kuo A."/>
            <person name="Liang C."/>
            <person name="Lipzen A."/>
            <person name="Lutzoni F."/>
            <person name="Magnuson J."/>
            <person name="Mondo S."/>
            <person name="Nolan M."/>
            <person name="Ohm R."/>
            <person name="Pangilinan J."/>
            <person name="Park H.-J."/>
            <person name="Ramirez L."/>
            <person name="Alfaro M."/>
            <person name="Sun H."/>
            <person name="Tritt A."/>
            <person name="Yoshinaga Y."/>
            <person name="Zwiers L.-H."/>
            <person name="Turgeon B."/>
            <person name="Goodwin S."/>
            <person name="Spatafora J."/>
            <person name="Crous P."/>
            <person name="Grigoriev I."/>
        </authorList>
    </citation>
    <scope>NUCLEOTIDE SEQUENCE</scope>
    <source>
        <strain evidence="2">CBS 627.86</strain>
    </source>
</reference>
<sequence>MKYTDNVNFITDGFGRNVTLLGGVTSGAVQVLVNPILLTVIVAVAVAWILALFFGACAQDSHRKPDTDHKGRPLIPPQKVWITDEEHAERLRALKIIFGSLRERDGKEREEAFESDEVKEAMATWAKVKKKEEEWYLAARENPSIWNPWTHGRTPPFYPDE</sequence>
<keyword evidence="1" id="KW-0812">Transmembrane</keyword>
<gene>
    <name evidence="2" type="ORF">BDV96DRAFT_673864</name>
</gene>